<dbReference type="CDD" id="cd19367">
    <property type="entry name" value="TenA_C_ScTHI20-like"/>
    <property type="match status" value="1"/>
</dbReference>
<dbReference type="GO" id="GO:0009229">
    <property type="term" value="P:thiamine diphosphate biosynthetic process"/>
    <property type="evidence" value="ECO:0007669"/>
    <property type="project" value="UniProtKB-UniPathway"/>
</dbReference>
<dbReference type="InterPro" id="IPR016084">
    <property type="entry name" value="Haem_Oase-like_multi-hlx"/>
</dbReference>
<dbReference type="InterPro" id="IPR050967">
    <property type="entry name" value="Thiamine_Salvage_TenA"/>
</dbReference>
<reference evidence="3 4" key="1">
    <citation type="submission" date="2019-03" db="EMBL/GenBank/DDBJ databases">
        <title>Genomic Encyclopedia of Type Strains, Phase IV (KMG-IV): sequencing the most valuable type-strain genomes for metagenomic binning, comparative biology and taxonomic classification.</title>
        <authorList>
            <person name="Goeker M."/>
        </authorList>
    </citation>
    <scope>NUCLEOTIDE SEQUENCE [LARGE SCALE GENOMIC DNA]</scope>
    <source>
        <strain evidence="3 4">DSM 15534</strain>
    </source>
</reference>
<keyword evidence="4" id="KW-1185">Reference proteome</keyword>
<dbReference type="OrthoDB" id="34166at2"/>
<dbReference type="GO" id="GO:0005829">
    <property type="term" value="C:cytosol"/>
    <property type="evidence" value="ECO:0007669"/>
    <property type="project" value="TreeGrafter"/>
</dbReference>
<dbReference type="EC" id="3.5.99.2" evidence="1"/>
<dbReference type="InterPro" id="IPR004305">
    <property type="entry name" value="Thiaminase-2/PQQC"/>
</dbReference>
<dbReference type="PANTHER" id="PTHR43198:SF2">
    <property type="entry name" value="SI:CH1073-67J19.1-RELATED"/>
    <property type="match status" value="1"/>
</dbReference>
<keyword evidence="1" id="KW-0784">Thiamine biosynthesis</keyword>
<name>A0A4R1G657_9PAST</name>
<dbReference type="EMBL" id="SMFT01000001">
    <property type="protein sequence ID" value="TCK01995.1"/>
    <property type="molecule type" value="Genomic_DNA"/>
</dbReference>
<dbReference type="SUPFAM" id="SSF48613">
    <property type="entry name" value="Heme oxygenase-like"/>
    <property type="match status" value="1"/>
</dbReference>
<evidence type="ECO:0000259" key="2">
    <source>
        <dbReference type="Pfam" id="PF03070"/>
    </source>
</evidence>
<dbReference type="RefSeq" id="WP_132689084.1">
    <property type="nucleotide sequence ID" value="NZ_SMFT01000001.1"/>
</dbReference>
<dbReference type="Pfam" id="PF03070">
    <property type="entry name" value="TENA_THI-4"/>
    <property type="match status" value="1"/>
</dbReference>
<proteinExistence type="inferred from homology"/>
<gene>
    <name evidence="3" type="ORF">EV694_0642</name>
</gene>
<comment type="caution">
    <text evidence="3">The sequence shown here is derived from an EMBL/GenBank/DDBJ whole genome shotgun (WGS) entry which is preliminary data.</text>
</comment>
<evidence type="ECO:0000313" key="3">
    <source>
        <dbReference type="EMBL" id="TCK01995.1"/>
    </source>
</evidence>
<comment type="similarity">
    <text evidence="1">Belongs to the TenA family.</text>
</comment>
<dbReference type="Proteomes" id="UP000294702">
    <property type="component" value="Unassembled WGS sequence"/>
</dbReference>
<comment type="catalytic activity">
    <reaction evidence="1">
        <text>thiamine + H2O = 5-(2-hydroxyethyl)-4-methylthiazole + 4-amino-5-hydroxymethyl-2-methylpyrimidine + H(+)</text>
        <dbReference type="Rhea" id="RHEA:17509"/>
        <dbReference type="ChEBI" id="CHEBI:15377"/>
        <dbReference type="ChEBI" id="CHEBI:15378"/>
        <dbReference type="ChEBI" id="CHEBI:16892"/>
        <dbReference type="ChEBI" id="CHEBI:17957"/>
        <dbReference type="ChEBI" id="CHEBI:18385"/>
        <dbReference type="EC" id="3.5.99.2"/>
    </reaction>
</comment>
<comment type="function">
    <text evidence="1">Catalyzes an amino-pyrimidine hydrolysis reaction at the C5' of the pyrimidine moiety of thiamine compounds, a reaction that is part of a thiamine salvage pathway.</text>
</comment>
<dbReference type="InterPro" id="IPR027574">
    <property type="entry name" value="Thiaminase_II"/>
</dbReference>
<dbReference type="PANTHER" id="PTHR43198">
    <property type="entry name" value="BIFUNCTIONAL TH2 PROTEIN"/>
    <property type="match status" value="1"/>
</dbReference>
<protein>
    <recommendedName>
        <fullName evidence="1">Aminopyrimidine aminohydrolase</fullName>
        <ecNumber evidence="1">3.5.99.2</ecNumber>
    </recommendedName>
</protein>
<accession>A0A4R1G657</accession>
<comment type="catalytic activity">
    <reaction evidence="1">
        <text>4-amino-5-aminomethyl-2-methylpyrimidine + H2O = 4-amino-5-hydroxymethyl-2-methylpyrimidine + NH4(+)</text>
        <dbReference type="Rhea" id="RHEA:31799"/>
        <dbReference type="ChEBI" id="CHEBI:15377"/>
        <dbReference type="ChEBI" id="CHEBI:16892"/>
        <dbReference type="ChEBI" id="CHEBI:28938"/>
        <dbReference type="ChEBI" id="CHEBI:63416"/>
        <dbReference type="EC" id="3.5.99.2"/>
    </reaction>
</comment>
<comment type="pathway">
    <text evidence="1">Cofactor biosynthesis; thiamine diphosphate biosynthesis.</text>
</comment>
<organism evidence="3 4">
    <name type="scientific">Volucribacter psittacicida</name>
    <dbReference type="NCBI Taxonomy" id="203482"/>
    <lineage>
        <taxon>Bacteria</taxon>
        <taxon>Pseudomonadati</taxon>
        <taxon>Pseudomonadota</taxon>
        <taxon>Gammaproteobacteria</taxon>
        <taxon>Pasteurellales</taxon>
        <taxon>Pasteurellaceae</taxon>
        <taxon>Volucribacter</taxon>
    </lineage>
</organism>
<dbReference type="NCBIfam" id="TIGR04306">
    <property type="entry name" value="salvage_TenA"/>
    <property type="match status" value="1"/>
</dbReference>
<sequence length="213" mass="24639">MTFQQLKQQCPHWQDYVNHPFVQQLRQGTLPLANFRYYLQQDYLFLLQFTRTWGLAVYKSDNLADMRAAQQGINAMLDQEIQLHIQYCQQYGVTEQQLQHLEEHAACIAYTRYVIDCGLTGTLTELHTALSPCILGYAEIGKQAATQSPANNPYQSWINMYASQDYQTAAQQAESTLNRLLAQPHQPNKIQQIFNTAVRMEIGFWEMGLRNQV</sequence>
<evidence type="ECO:0000256" key="1">
    <source>
        <dbReference type="RuleBase" id="RU363093"/>
    </source>
</evidence>
<evidence type="ECO:0000313" key="4">
    <source>
        <dbReference type="Proteomes" id="UP000294702"/>
    </source>
</evidence>
<dbReference type="GO" id="GO:0009228">
    <property type="term" value="P:thiamine biosynthetic process"/>
    <property type="evidence" value="ECO:0007669"/>
    <property type="project" value="UniProtKB-KW"/>
</dbReference>
<dbReference type="GO" id="GO:0050334">
    <property type="term" value="F:thiaminase activity"/>
    <property type="evidence" value="ECO:0007669"/>
    <property type="project" value="UniProtKB-EC"/>
</dbReference>
<dbReference type="Gene3D" id="1.20.910.10">
    <property type="entry name" value="Heme oxygenase-like"/>
    <property type="match status" value="1"/>
</dbReference>
<feature type="domain" description="Thiaminase-2/PQQC" evidence="2">
    <location>
        <begin position="8"/>
        <end position="210"/>
    </location>
</feature>
<dbReference type="AlphaFoldDB" id="A0A4R1G657"/>
<keyword evidence="1" id="KW-0378">Hydrolase</keyword>
<dbReference type="UniPathway" id="UPA00060"/>